<dbReference type="EMBL" id="LFRF01000039">
    <property type="protein sequence ID" value="KND87244.1"/>
    <property type="molecule type" value="Genomic_DNA"/>
</dbReference>
<evidence type="ECO:0000313" key="7">
    <source>
        <dbReference type="Proteomes" id="UP000036947"/>
    </source>
</evidence>
<dbReference type="GO" id="GO:0050660">
    <property type="term" value="F:flavin adenine dinucleotide binding"/>
    <property type="evidence" value="ECO:0007669"/>
    <property type="project" value="InterPro"/>
</dbReference>
<dbReference type="AlphaFoldDB" id="A0A0L0MZN7"/>
<dbReference type="Proteomes" id="UP000036947">
    <property type="component" value="Unassembled WGS sequence"/>
</dbReference>
<keyword evidence="2" id="KW-0285">Flavoprotein</keyword>
<dbReference type="Gene3D" id="3.50.50.60">
    <property type="entry name" value="FAD/NAD(P)-binding domain"/>
    <property type="match status" value="2"/>
</dbReference>
<evidence type="ECO:0000256" key="3">
    <source>
        <dbReference type="ARBA" id="ARBA00022827"/>
    </source>
</evidence>
<dbReference type="PRINTS" id="PR00370">
    <property type="entry name" value="FMOXYGENASE"/>
</dbReference>
<evidence type="ECO:0000313" key="6">
    <source>
        <dbReference type="EMBL" id="KND87244.1"/>
    </source>
</evidence>
<dbReference type="GO" id="GO:0004499">
    <property type="term" value="F:N,N-dimethylaniline monooxygenase activity"/>
    <property type="evidence" value="ECO:0007669"/>
    <property type="project" value="InterPro"/>
</dbReference>
<comment type="similarity">
    <text evidence="1">Belongs to the FMO family.</text>
</comment>
<evidence type="ECO:0000256" key="5">
    <source>
        <dbReference type="ARBA" id="ARBA00023002"/>
    </source>
</evidence>
<keyword evidence="6" id="KW-0503">Monooxygenase</keyword>
<evidence type="ECO:0000256" key="2">
    <source>
        <dbReference type="ARBA" id="ARBA00022630"/>
    </source>
</evidence>
<dbReference type="SUPFAM" id="SSF51905">
    <property type="entry name" value="FAD/NAD(P)-binding domain"/>
    <property type="match status" value="1"/>
</dbReference>
<dbReference type="InterPro" id="IPR000960">
    <property type="entry name" value="Flavin_mOase"/>
</dbReference>
<proteinExistence type="inferred from homology"/>
<keyword evidence="4" id="KW-0521">NADP</keyword>
<dbReference type="OrthoDB" id="66881at2759"/>
<dbReference type="InterPro" id="IPR036188">
    <property type="entry name" value="FAD/NAD-bd_sf"/>
</dbReference>
<dbReference type="STRING" id="1163406.A0A0L0MZN7"/>
<dbReference type="Pfam" id="PF00743">
    <property type="entry name" value="FMO-like"/>
    <property type="match status" value="1"/>
</dbReference>
<dbReference type="InterPro" id="IPR050346">
    <property type="entry name" value="FMO-like"/>
</dbReference>
<sequence>MKFESPAMENVRIAVIGLGPAGLTAIKNLREEGFDAVGFERRDKVGGLWSFSSDTSYTSVLQGTVANISKFVSGFSDFPVPKEYPPYLTGAQVAEYFQSYANHFGLEPHIRFNTIVHKVTRDKLDGGWNVYVTGPDGDSVLRFDKVVFGTGSENSPVWPSMPGKDKFDGIIIHGQNYRGPEQFVGKRVMVVGIGNTACEVSLSLAKHASKLYQAYRRGRIMVSRYLDNGIPTDSTLPWPILRLKYLLDFKVPWLTVPMVNKFMIRKMVSDAARDEPAEAGTSQRERLKRAENRVKKDWRLTPCPSMAHEHPAVQENFFPALYSGEITPVRGFKGFVGGSQVLLDDESVVEVDAVIFCTGYSLDFSIMPELEMDGTCGLPLTTAQHASGGRATAKNDEDGCPTNRRKQPHLPRLYQMIFPPRYASSVAFLNWMAPQESVWCVCELASMAIAQTWAAETSTSLGLGRPPSSYRKSALLPSVDDMNAQVNKYHAWWRKEWDKEPSVHPGFVQAHPFYRFLHEMAGTGMYDQIDHLFSGRGWRLRWKDKRLYKWLSQGPMNSYAFRVFDTNPKGIPGCGRRTWPDARKAVQDAYETYMNYKKDVEVEKSKGSQF</sequence>
<accession>A0A0L0MZN7</accession>
<keyword evidence="3" id="KW-0274">FAD</keyword>
<name>A0A0L0MZN7_TOLOC</name>
<keyword evidence="7" id="KW-1185">Reference proteome</keyword>
<protein>
    <submittedName>
        <fullName evidence="6">Dimethylaniline monooxygenase [N-oxide-forming] 5</fullName>
    </submittedName>
</protein>
<evidence type="ECO:0000256" key="1">
    <source>
        <dbReference type="ARBA" id="ARBA00009183"/>
    </source>
</evidence>
<reference evidence="6 7" key="1">
    <citation type="journal article" date="2015" name="BMC Genomics">
        <title>The genome of the truffle-parasite Tolypocladium ophioglossoides and the evolution of antifungal peptaibiotics.</title>
        <authorList>
            <person name="Quandt C.A."/>
            <person name="Bushley K.E."/>
            <person name="Spatafora J.W."/>
        </authorList>
    </citation>
    <scope>NUCLEOTIDE SEQUENCE [LARGE SCALE GENOMIC DNA]</scope>
    <source>
        <strain evidence="6 7">CBS 100239</strain>
    </source>
</reference>
<dbReference type="PANTHER" id="PTHR23023">
    <property type="entry name" value="DIMETHYLANILINE MONOOXYGENASE"/>
    <property type="match status" value="1"/>
</dbReference>
<organism evidence="6 7">
    <name type="scientific">Tolypocladium ophioglossoides (strain CBS 100239)</name>
    <name type="common">Snaketongue truffleclub</name>
    <name type="synonym">Elaphocordyceps ophioglossoides</name>
    <dbReference type="NCBI Taxonomy" id="1163406"/>
    <lineage>
        <taxon>Eukaryota</taxon>
        <taxon>Fungi</taxon>
        <taxon>Dikarya</taxon>
        <taxon>Ascomycota</taxon>
        <taxon>Pezizomycotina</taxon>
        <taxon>Sordariomycetes</taxon>
        <taxon>Hypocreomycetidae</taxon>
        <taxon>Hypocreales</taxon>
        <taxon>Ophiocordycipitaceae</taxon>
        <taxon>Tolypocladium</taxon>
    </lineage>
</organism>
<dbReference type="InterPro" id="IPR020946">
    <property type="entry name" value="Flavin_mOase-like"/>
</dbReference>
<keyword evidence="5" id="KW-0560">Oxidoreductase</keyword>
<comment type="caution">
    <text evidence="6">The sequence shown here is derived from an EMBL/GenBank/DDBJ whole genome shotgun (WGS) entry which is preliminary data.</text>
</comment>
<gene>
    <name evidence="6" type="ORF">TOPH_08122</name>
</gene>
<dbReference type="GO" id="GO:0050661">
    <property type="term" value="F:NADP binding"/>
    <property type="evidence" value="ECO:0007669"/>
    <property type="project" value="InterPro"/>
</dbReference>
<evidence type="ECO:0000256" key="4">
    <source>
        <dbReference type="ARBA" id="ARBA00022857"/>
    </source>
</evidence>